<keyword evidence="2" id="KW-1185">Reference proteome</keyword>
<dbReference type="AlphaFoldDB" id="C5KTS3"/>
<organism evidence="2">
    <name type="scientific">Perkinsus marinus (strain ATCC 50983 / TXsc)</name>
    <dbReference type="NCBI Taxonomy" id="423536"/>
    <lineage>
        <taxon>Eukaryota</taxon>
        <taxon>Sar</taxon>
        <taxon>Alveolata</taxon>
        <taxon>Perkinsozoa</taxon>
        <taxon>Perkinsea</taxon>
        <taxon>Perkinsida</taxon>
        <taxon>Perkinsidae</taxon>
        <taxon>Perkinsus</taxon>
    </lineage>
</organism>
<accession>C5KTS3</accession>
<proteinExistence type="predicted"/>
<dbReference type="OrthoDB" id="10409712at2759"/>
<evidence type="ECO:0000313" key="2">
    <source>
        <dbReference type="Proteomes" id="UP000007800"/>
    </source>
</evidence>
<reference evidence="1 2" key="1">
    <citation type="submission" date="2008-07" db="EMBL/GenBank/DDBJ databases">
        <authorList>
            <person name="El-Sayed N."/>
            <person name="Caler E."/>
            <person name="Inman J."/>
            <person name="Amedeo P."/>
            <person name="Hass B."/>
            <person name="Wortman J."/>
        </authorList>
    </citation>
    <scope>NUCLEOTIDE SEQUENCE [LARGE SCALE GENOMIC DNA]</scope>
    <source>
        <strain evidence="2">ATCC 50983 / TXsc</strain>
    </source>
</reference>
<dbReference type="InParanoid" id="C5KTS3"/>
<dbReference type="GeneID" id="9060803"/>
<evidence type="ECO:0000313" key="1">
    <source>
        <dbReference type="EMBL" id="EER11965.1"/>
    </source>
</evidence>
<gene>
    <name evidence="1" type="ORF">Pmar_PMAR019067</name>
</gene>
<protein>
    <submittedName>
        <fullName evidence="1">Uncharacterized protein</fullName>
    </submittedName>
</protein>
<dbReference type="Proteomes" id="UP000007800">
    <property type="component" value="Unassembled WGS sequence"/>
</dbReference>
<dbReference type="RefSeq" id="XP_002780170.1">
    <property type="nucleotide sequence ID" value="XM_002780124.1"/>
</dbReference>
<dbReference type="EMBL" id="GG676180">
    <property type="protein sequence ID" value="EER11965.1"/>
    <property type="molecule type" value="Genomic_DNA"/>
</dbReference>
<sequence length="185" mass="20117">MVPDDGEVRILVVMGNTLRSNFFGTTPPVRPLPHSVVLKKHSPEGHRVVVGRMFLLPSDIVDAVSGLTYEAWSKQALIPNPMFDTEEIIAEKRRLGMNCNSSSIECWMRCMENTCSPSQTAICYDSKTHGICPNDGKMHPECGVKCESSSGTTTTPTKPSNSAMTRRAATEAMAAFVALLGLSNI</sequence>
<name>C5KTS3_PERM5</name>